<evidence type="ECO:0000256" key="1">
    <source>
        <dbReference type="ARBA" id="ARBA00023015"/>
    </source>
</evidence>
<dbReference type="PRINTS" id="PR00032">
    <property type="entry name" value="HTHARAC"/>
</dbReference>
<evidence type="ECO:0000256" key="4">
    <source>
        <dbReference type="PROSITE-ProRule" id="PRU00169"/>
    </source>
</evidence>
<dbReference type="SUPFAM" id="SSF52172">
    <property type="entry name" value="CheY-like"/>
    <property type="match status" value="1"/>
</dbReference>
<dbReference type="InterPro" id="IPR009057">
    <property type="entry name" value="Homeodomain-like_sf"/>
</dbReference>
<dbReference type="InterPro" id="IPR001789">
    <property type="entry name" value="Sig_transdc_resp-reg_receiver"/>
</dbReference>
<feature type="domain" description="HTH araC/xylS-type" evidence="6">
    <location>
        <begin position="161"/>
        <end position="259"/>
    </location>
</feature>
<dbReference type="CDD" id="cd17536">
    <property type="entry name" value="REC_YesN-like"/>
    <property type="match status" value="1"/>
</dbReference>
<dbReference type="PROSITE" id="PS01124">
    <property type="entry name" value="HTH_ARAC_FAMILY_2"/>
    <property type="match status" value="1"/>
</dbReference>
<evidence type="ECO:0000259" key="7">
    <source>
        <dbReference type="PROSITE" id="PS50110"/>
    </source>
</evidence>
<proteinExistence type="predicted"/>
<protein>
    <submittedName>
        <fullName evidence="8">Response regulator</fullName>
    </submittedName>
</protein>
<dbReference type="SUPFAM" id="SSF46689">
    <property type="entry name" value="Homeodomain-like"/>
    <property type="match status" value="2"/>
</dbReference>
<dbReference type="SMART" id="SM00342">
    <property type="entry name" value="HTH_ARAC"/>
    <property type="match status" value="1"/>
</dbReference>
<dbReference type="EMBL" id="QWEG01000002">
    <property type="protein sequence ID" value="RHW42857.1"/>
    <property type="molecule type" value="Genomic_DNA"/>
</dbReference>
<keyword evidence="5" id="KW-0175">Coiled coil</keyword>
<dbReference type="InterPro" id="IPR020449">
    <property type="entry name" value="Tscrpt_reg_AraC-type_HTH"/>
</dbReference>
<dbReference type="InterPro" id="IPR018060">
    <property type="entry name" value="HTH_AraC"/>
</dbReference>
<reference evidence="8 9" key="1">
    <citation type="journal article" date="2017" name="Int. J. Syst. Evol. Microbiol.">
        <title>Bacillus notoginsengisoli sp. nov., a novel bacterium isolated from the rhizosphere of Panax notoginseng.</title>
        <authorList>
            <person name="Zhang M.Y."/>
            <person name="Cheng J."/>
            <person name="Cai Y."/>
            <person name="Zhang T.Y."/>
            <person name="Wu Y.Y."/>
            <person name="Manikprabhu D."/>
            <person name="Li W.J."/>
            <person name="Zhang Y.X."/>
        </authorList>
    </citation>
    <scope>NUCLEOTIDE SEQUENCE [LARGE SCALE GENOMIC DNA]</scope>
    <source>
        <strain evidence="8 9">JCM 30743</strain>
    </source>
</reference>
<dbReference type="OrthoDB" id="159632at2"/>
<evidence type="ECO:0000256" key="3">
    <source>
        <dbReference type="ARBA" id="ARBA00023163"/>
    </source>
</evidence>
<dbReference type="PANTHER" id="PTHR43280">
    <property type="entry name" value="ARAC-FAMILY TRANSCRIPTIONAL REGULATOR"/>
    <property type="match status" value="1"/>
</dbReference>
<feature type="coiled-coil region" evidence="5">
    <location>
        <begin position="109"/>
        <end position="136"/>
    </location>
</feature>
<feature type="domain" description="Response regulatory" evidence="7">
    <location>
        <begin position="3"/>
        <end position="120"/>
    </location>
</feature>
<organism evidence="8 9">
    <name type="scientific">Neobacillus notoginsengisoli</name>
    <dbReference type="NCBI Taxonomy" id="1578198"/>
    <lineage>
        <taxon>Bacteria</taxon>
        <taxon>Bacillati</taxon>
        <taxon>Bacillota</taxon>
        <taxon>Bacilli</taxon>
        <taxon>Bacillales</taxon>
        <taxon>Bacillaceae</taxon>
        <taxon>Neobacillus</taxon>
    </lineage>
</organism>
<sequence length="266" mass="30756">MYKLLIAEDEILERQALKMIISAKIKEIGLIIEAENGRKAIQLADQHTPDIILMDIKMPGIDGIGAVKAIKKHHSDTKIIMLSAFNTFEYARQVMQQGVKEYLVKPARKDELIAAIERVLSEIQKERREKQEQANLREIVQWAISPEENDGQLMSDDKKLRRARAFMEENYAQAISLEDAAEHVGLSPFYLSKLFKEHFSVNFIDYLTQLRVEKAKALMLNPTHSLKEICFNVGYKDPNYFSRVFKKSTGLSPSEYRRQVQLRKKE</sequence>
<keyword evidence="3" id="KW-0804">Transcription</keyword>
<feature type="modified residue" description="4-aspartylphosphate" evidence="4">
    <location>
        <position position="55"/>
    </location>
</feature>
<keyword evidence="4" id="KW-0597">Phosphoprotein</keyword>
<keyword evidence="1" id="KW-0805">Transcription regulation</keyword>
<dbReference type="AlphaFoldDB" id="A0A417YZB9"/>
<evidence type="ECO:0000259" key="6">
    <source>
        <dbReference type="PROSITE" id="PS01124"/>
    </source>
</evidence>
<dbReference type="RefSeq" id="WP_118919553.1">
    <property type="nucleotide sequence ID" value="NZ_QWEG01000002.1"/>
</dbReference>
<dbReference type="Gene3D" id="1.10.10.60">
    <property type="entry name" value="Homeodomain-like"/>
    <property type="match status" value="2"/>
</dbReference>
<gene>
    <name evidence="8" type="ORF">D1B31_04585</name>
</gene>
<evidence type="ECO:0000256" key="2">
    <source>
        <dbReference type="ARBA" id="ARBA00023125"/>
    </source>
</evidence>
<dbReference type="PROSITE" id="PS00041">
    <property type="entry name" value="HTH_ARAC_FAMILY_1"/>
    <property type="match status" value="1"/>
</dbReference>
<keyword evidence="9" id="KW-1185">Reference proteome</keyword>
<dbReference type="Pfam" id="PF00072">
    <property type="entry name" value="Response_reg"/>
    <property type="match status" value="1"/>
</dbReference>
<name>A0A417YZB9_9BACI</name>
<dbReference type="InterPro" id="IPR018062">
    <property type="entry name" value="HTH_AraC-typ_CS"/>
</dbReference>
<dbReference type="Proteomes" id="UP000284416">
    <property type="component" value="Unassembled WGS sequence"/>
</dbReference>
<dbReference type="PROSITE" id="PS50110">
    <property type="entry name" value="RESPONSE_REGULATORY"/>
    <property type="match status" value="1"/>
</dbReference>
<dbReference type="SMART" id="SM00448">
    <property type="entry name" value="REC"/>
    <property type="match status" value="1"/>
</dbReference>
<dbReference type="GO" id="GO:0043565">
    <property type="term" value="F:sequence-specific DNA binding"/>
    <property type="evidence" value="ECO:0007669"/>
    <property type="project" value="InterPro"/>
</dbReference>
<dbReference type="PANTHER" id="PTHR43280:SF2">
    <property type="entry name" value="HTH-TYPE TRANSCRIPTIONAL REGULATOR EXSA"/>
    <property type="match status" value="1"/>
</dbReference>
<dbReference type="GO" id="GO:0000160">
    <property type="term" value="P:phosphorelay signal transduction system"/>
    <property type="evidence" value="ECO:0007669"/>
    <property type="project" value="InterPro"/>
</dbReference>
<evidence type="ECO:0000313" key="9">
    <source>
        <dbReference type="Proteomes" id="UP000284416"/>
    </source>
</evidence>
<evidence type="ECO:0000313" key="8">
    <source>
        <dbReference type="EMBL" id="RHW42857.1"/>
    </source>
</evidence>
<accession>A0A417YZB9</accession>
<dbReference type="Pfam" id="PF12833">
    <property type="entry name" value="HTH_18"/>
    <property type="match status" value="1"/>
</dbReference>
<dbReference type="GO" id="GO:0003700">
    <property type="term" value="F:DNA-binding transcription factor activity"/>
    <property type="evidence" value="ECO:0007669"/>
    <property type="project" value="InterPro"/>
</dbReference>
<comment type="caution">
    <text evidence="8">The sequence shown here is derived from an EMBL/GenBank/DDBJ whole genome shotgun (WGS) entry which is preliminary data.</text>
</comment>
<keyword evidence="2" id="KW-0238">DNA-binding</keyword>
<dbReference type="Gene3D" id="3.40.50.2300">
    <property type="match status" value="1"/>
</dbReference>
<dbReference type="InterPro" id="IPR011006">
    <property type="entry name" value="CheY-like_superfamily"/>
</dbReference>
<evidence type="ECO:0000256" key="5">
    <source>
        <dbReference type="SAM" id="Coils"/>
    </source>
</evidence>